<evidence type="ECO:0000313" key="1">
    <source>
        <dbReference type="EMBL" id="EWY87696.1"/>
    </source>
</evidence>
<evidence type="ECO:0000313" key="2">
    <source>
        <dbReference type="Proteomes" id="UP000030753"/>
    </source>
</evidence>
<dbReference type="EMBL" id="JH717844">
    <property type="protein sequence ID" value="EWY87696.1"/>
    <property type="molecule type" value="Genomic_DNA"/>
</dbReference>
<gene>
    <name evidence="1" type="ORF">FOYG_09094</name>
</gene>
<dbReference type="Proteomes" id="UP000030753">
    <property type="component" value="Unassembled WGS sequence"/>
</dbReference>
<accession>W9I5B7</accession>
<name>W9I5B7_FUSOX</name>
<proteinExistence type="predicted"/>
<protein>
    <submittedName>
        <fullName evidence="1">Uncharacterized protein</fullName>
    </submittedName>
</protein>
<dbReference type="HOGENOM" id="CLU_208689_0_0_1"/>
<organism evidence="1 2">
    <name type="scientific">Fusarium oxysporum NRRL 32931</name>
    <dbReference type="NCBI Taxonomy" id="660029"/>
    <lineage>
        <taxon>Eukaryota</taxon>
        <taxon>Fungi</taxon>
        <taxon>Dikarya</taxon>
        <taxon>Ascomycota</taxon>
        <taxon>Pezizomycotina</taxon>
        <taxon>Sordariomycetes</taxon>
        <taxon>Hypocreomycetidae</taxon>
        <taxon>Hypocreales</taxon>
        <taxon>Nectriaceae</taxon>
        <taxon>Fusarium</taxon>
        <taxon>Fusarium oxysporum species complex</taxon>
    </lineage>
</organism>
<sequence>MGSNRSSNYSKIMGVMSNLNPVSSLALQAAVKFGADTSEDIGDAAA</sequence>
<reference evidence="1 2" key="1">
    <citation type="submission" date="2011-06" db="EMBL/GenBank/DDBJ databases">
        <title>The Genome Sequence of Fusarium oxysporum FOSC 3-a.</title>
        <authorList>
            <consortium name="The Broad Institute Genome Sequencing Platform"/>
            <person name="Ma L.-J."/>
            <person name="Gale L.R."/>
            <person name="Schwartz D.C."/>
            <person name="Zhou S."/>
            <person name="Corby-Kistler H."/>
            <person name="Young S.K."/>
            <person name="Zeng Q."/>
            <person name="Gargeya S."/>
            <person name="Fitzgerald M."/>
            <person name="Haas B."/>
            <person name="Abouelleil A."/>
            <person name="Alvarado L."/>
            <person name="Arachchi H.M."/>
            <person name="Berlin A."/>
            <person name="Brown A."/>
            <person name="Chapman S.B."/>
            <person name="Chen Z."/>
            <person name="Dunbar C."/>
            <person name="Freedman E."/>
            <person name="Gearin G."/>
            <person name="Gellesch M."/>
            <person name="Goldberg J."/>
            <person name="Griggs A."/>
            <person name="Gujja S."/>
            <person name="Heiman D."/>
            <person name="Howarth C."/>
            <person name="Larson L."/>
            <person name="Lui A."/>
            <person name="MacDonald P.J.P."/>
            <person name="Mehta T."/>
            <person name="Montmayeur A."/>
            <person name="Murphy C."/>
            <person name="Neiman D."/>
            <person name="Pearson M."/>
            <person name="Priest M."/>
            <person name="Roberts A."/>
            <person name="Saif S."/>
            <person name="Shea T."/>
            <person name="Shenoy N."/>
            <person name="Sisk P."/>
            <person name="Stolte C."/>
            <person name="Sykes S."/>
            <person name="Wortman J."/>
            <person name="Nusbaum C."/>
            <person name="Birren B."/>
        </authorList>
    </citation>
    <scope>NUCLEOTIDE SEQUENCE [LARGE SCALE GENOMIC DNA]</scope>
    <source>
        <strain evidence="2">FOSC 3-a</strain>
    </source>
</reference>
<dbReference type="AlphaFoldDB" id="W9I5B7"/>